<evidence type="ECO:0000313" key="1">
    <source>
        <dbReference type="EMBL" id="RBO92193.1"/>
    </source>
</evidence>
<reference evidence="1 2" key="1">
    <citation type="submission" date="2018-06" db="EMBL/GenBank/DDBJ databases">
        <title>Genomic Encyclopedia of Type Strains, Phase IV (KMG-IV): sequencing the most valuable type-strain genomes for metagenomic binning, comparative biology and taxonomic classification.</title>
        <authorList>
            <person name="Goeker M."/>
        </authorList>
    </citation>
    <scope>NUCLEOTIDE SEQUENCE [LARGE SCALE GENOMIC DNA]</scope>
    <source>
        <strain evidence="1 2">DSM 25619</strain>
    </source>
</reference>
<keyword evidence="2" id="KW-1185">Reference proteome</keyword>
<dbReference type="AlphaFoldDB" id="A0A366DQ09"/>
<accession>A0A366DQ09</accession>
<sequence length="52" mass="5712">MFQEAFQKRLIIISCLVLAVAGFAAGTQMKSFRSAKMKSTHVEATVPSQKHS</sequence>
<dbReference type="Proteomes" id="UP000252893">
    <property type="component" value="Unassembled WGS sequence"/>
</dbReference>
<proteinExistence type="predicted"/>
<dbReference type="EMBL" id="QNRH01000007">
    <property type="protein sequence ID" value="RBO92193.1"/>
    <property type="molecule type" value="Genomic_DNA"/>
</dbReference>
<organism evidence="1 2">
    <name type="scientific">Pseudochrobactrum asaccharolyticum</name>
    <dbReference type="NCBI Taxonomy" id="354351"/>
    <lineage>
        <taxon>Bacteria</taxon>
        <taxon>Pseudomonadati</taxon>
        <taxon>Pseudomonadota</taxon>
        <taxon>Alphaproteobacteria</taxon>
        <taxon>Hyphomicrobiales</taxon>
        <taxon>Brucellaceae</taxon>
        <taxon>Pseudochrobactrum</taxon>
    </lineage>
</organism>
<protein>
    <submittedName>
        <fullName evidence="1">Uncharacterized protein</fullName>
    </submittedName>
</protein>
<gene>
    <name evidence="1" type="ORF">DFR47_10792</name>
</gene>
<evidence type="ECO:0000313" key="2">
    <source>
        <dbReference type="Proteomes" id="UP000252893"/>
    </source>
</evidence>
<comment type="caution">
    <text evidence="1">The sequence shown here is derived from an EMBL/GenBank/DDBJ whole genome shotgun (WGS) entry which is preliminary data.</text>
</comment>
<name>A0A366DQ09_9HYPH</name>